<keyword evidence="2" id="KW-0808">Transferase</keyword>
<name>A0A378MH45_LISGR</name>
<dbReference type="RefSeq" id="WP_115346392.1">
    <property type="nucleotide sequence ID" value="NZ_UGPG01000001.1"/>
</dbReference>
<evidence type="ECO:0000313" key="2">
    <source>
        <dbReference type="EMBL" id="STY45601.1"/>
    </source>
</evidence>
<accession>A0A378MH45</accession>
<dbReference type="GO" id="GO:0016747">
    <property type="term" value="F:acyltransferase activity, transferring groups other than amino-acyl groups"/>
    <property type="evidence" value="ECO:0007669"/>
    <property type="project" value="InterPro"/>
</dbReference>
<dbReference type="InterPro" id="IPR016181">
    <property type="entry name" value="Acyl_CoA_acyltransferase"/>
</dbReference>
<dbReference type="AlphaFoldDB" id="A0A378MH45"/>
<dbReference type="EMBL" id="UGPG01000001">
    <property type="protein sequence ID" value="STY45601.1"/>
    <property type="molecule type" value="Genomic_DNA"/>
</dbReference>
<dbReference type="Gene3D" id="3.40.630.30">
    <property type="match status" value="1"/>
</dbReference>
<gene>
    <name evidence="2" type="ORF">NCTC10815_02984</name>
</gene>
<dbReference type="Proteomes" id="UP000254879">
    <property type="component" value="Unassembled WGS sequence"/>
</dbReference>
<evidence type="ECO:0000313" key="3">
    <source>
        <dbReference type="Proteomes" id="UP000254879"/>
    </source>
</evidence>
<protein>
    <submittedName>
        <fullName evidence="2">Ribosomal-protein-L7/L12-serine acetyltransferase</fullName>
    </submittedName>
</protein>
<reference evidence="2 3" key="1">
    <citation type="submission" date="2018-06" db="EMBL/GenBank/DDBJ databases">
        <authorList>
            <consortium name="Pathogen Informatics"/>
            <person name="Doyle S."/>
        </authorList>
    </citation>
    <scope>NUCLEOTIDE SEQUENCE [LARGE SCALE GENOMIC DNA]</scope>
    <source>
        <strain evidence="3">NCTC 10815</strain>
    </source>
</reference>
<dbReference type="PANTHER" id="PTHR43792:SF13">
    <property type="entry name" value="ACETYLTRANSFERASE"/>
    <property type="match status" value="1"/>
</dbReference>
<organism evidence="2 3">
    <name type="scientific">Listeria grayi</name>
    <name type="common">Listeria murrayi</name>
    <dbReference type="NCBI Taxonomy" id="1641"/>
    <lineage>
        <taxon>Bacteria</taxon>
        <taxon>Bacillati</taxon>
        <taxon>Bacillota</taxon>
        <taxon>Bacilli</taxon>
        <taxon>Bacillales</taxon>
        <taxon>Listeriaceae</taxon>
        <taxon>Listeria</taxon>
    </lineage>
</organism>
<dbReference type="Pfam" id="PF13302">
    <property type="entry name" value="Acetyltransf_3"/>
    <property type="match status" value="1"/>
</dbReference>
<dbReference type="PROSITE" id="PS51186">
    <property type="entry name" value="GNAT"/>
    <property type="match status" value="1"/>
</dbReference>
<feature type="domain" description="N-acetyltransferase" evidence="1">
    <location>
        <begin position="18"/>
        <end position="174"/>
    </location>
</feature>
<dbReference type="SUPFAM" id="SSF55729">
    <property type="entry name" value="Acyl-CoA N-acyltransferases (Nat)"/>
    <property type="match status" value="1"/>
</dbReference>
<evidence type="ECO:0000259" key="1">
    <source>
        <dbReference type="PROSITE" id="PS51186"/>
    </source>
</evidence>
<proteinExistence type="predicted"/>
<dbReference type="InterPro" id="IPR000182">
    <property type="entry name" value="GNAT_dom"/>
</dbReference>
<sequence>MDHIIETDRLLLITYSLEMIRATIEGPEALEGITGYEVSRDWPGIDFFFYLPYVLENVEKKPAMTRWTKLVVLKEAKMIIGEIGGQGDPDETGEIELGYSIVPAYQNQGYMSEAIAALLNWLLQEPVIHKIFARCYATNQASIQVLRHNHFTYMEGQDVNEPVGKVLRWEYLREKGE</sequence>
<dbReference type="PANTHER" id="PTHR43792">
    <property type="entry name" value="GNAT FAMILY, PUTATIVE (AFU_ORTHOLOGUE AFUA_3G00765)-RELATED-RELATED"/>
    <property type="match status" value="1"/>
</dbReference>
<dbReference type="InterPro" id="IPR051531">
    <property type="entry name" value="N-acetyltransferase"/>
</dbReference>